<protein>
    <recommendedName>
        <fullName evidence="9">Glucanase</fullName>
        <ecNumber evidence="9">3.2.1.-</ecNumber>
    </recommendedName>
</protein>
<dbReference type="PROSITE" id="PS00812">
    <property type="entry name" value="GLYCOSYL_HYDROL_F8"/>
    <property type="match status" value="1"/>
</dbReference>
<sequence length="403" mass="44601">MADLSLRRNMLYAGLCSLLLPLPSLAAQAPASVPPPSGKPTDTTAKTPSPAAANTPIWPAWESFRTQFMNEGGRILSGAEGTGQTYSEAQAYALFFALVANDRASFEKILAWTENNLCAGDMTTRLPAWLWGKRPDGTWDVMDSNPASDADIWIAYALGEAGRLWNERRYRALSTLLAARILREETADLPGLGRSLLPAPKGFTQGDQRWRLNPSYMPLQVMEWLARTQPQPEWRALANSSRNIIIGASPKGFTPDWTLYDAQQGFLQDTEGAEKGQGGYNAIRVYLWAGMVHPDAPDRQSVLDALAPMARFVRQHGYPPETIDILSGKHSGAAASGFSAAMLPFLRATQESTALQEQRTRLQARPVRKNAYYEQALALFGMGWDDNFYQFTASGQLQVRWQR</sequence>
<dbReference type="InterPro" id="IPR019834">
    <property type="entry name" value="Glyco_hydro_8_CS"/>
</dbReference>
<reference evidence="12 13" key="1">
    <citation type="submission" date="2019-03" db="EMBL/GenBank/DDBJ databases">
        <title>Genomic Encyclopedia of Type Strains, Phase IV (KMG-IV): sequencing the most valuable type-strain genomes for metagenomic binning, comparative biology and taxonomic classification.</title>
        <authorList>
            <person name="Goeker M."/>
        </authorList>
    </citation>
    <scope>NUCLEOTIDE SEQUENCE [LARGE SCALE GENOMIC DNA]</scope>
    <source>
        <strain evidence="12 13">DSM 1837</strain>
    </source>
</reference>
<dbReference type="Gene3D" id="1.50.10.10">
    <property type="match status" value="1"/>
</dbReference>
<dbReference type="EMBL" id="SLXH01000027">
    <property type="protein sequence ID" value="TCP14982.1"/>
    <property type="molecule type" value="Genomic_DNA"/>
</dbReference>
<evidence type="ECO:0000256" key="7">
    <source>
        <dbReference type="ARBA" id="ARBA00023326"/>
    </source>
</evidence>
<dbReference type="AlphaFoldDB" id="A0A4R2N3U6"/>
<feature type="region of interest" description="Disordered" evidence="10">
    <location>
        <begin position="29"/>
        <end position="55"/>
    </location>
</feature>
<keyword evidence="7 9" id="KW-0119">Carbohydrate metabolism</keyword>
<evidence type="ECO:0000256" key="5">
    <source>
        <dbReference type="ARBA" id="ARBA00023001"/>
    </source>
</evidence>
<proteinExistence type="inferred from homology"/>
<dbReference type="GO" id="GO:0030245">
    <property type="term" value="P:cellulose catabolic process"/>
    <property type="evidence" value="ECO:0007669"/>
    <property type="project" value="UniProtKB-KW"/>
</dbReference>
<comment type="caution">
    <text evidence="12">The sequence shown here is derived from an EMBL/GenBank/DDBJ whole genome shotgun (WGS) entry which is preliminary data.</text>
</comment>
<gene>
    <name evidence="12" type="ORF">EV674_12742</name>
</gene>
<evidence type="ECO:0000256" key="3">
    <source>
        <dbReference type="ARBA" id="ARBA00022729"/>
    </source>
</evidence>
<dbReference type="Proteomes" id="UP000295182">
    <property type="component" value="Unassembled WGS sequence"/>
</dbReference>
<dbReference type="NCBIfam" id="NF008305">
    <property type="entry name" value="PRK11097.1"/>
    <property type="match status" value="1"/>
</dbReference>
<comment type="catalytic activity">
    <reaction evidence="1">
        <text>Endohydrolysis of (1-&gt;4)-beta-D-glucosidic linkages in cellulose, lichenin and cereal beta-D-glucans.</text>
        <dbReference type="EC" id="3.2.1.4"/>
    </reaction>
</comment>
<dbReference type="SUPFAM" id="SSF48208">
    <property type="entry name" value="Six-hairpin glycosidases"/>
    <property type="match status" value="1"/>
</dbReference>
<organism evidence="12 13">
    <name type="scientific">Simplicispira metamorpha</name>
    <dbReference type="NCBI Taxonomy" id="80881"/>
    <lineage>
        <taxon>Bacteria</taxon>
        <taxon>Pseudomonadati</taxon>
        <taxon>Pseudomonadota</taxon>
        <taxon>Betaproteobacteria</taxon>
        <taxon>Burkholderiales</taxon>
        <taxon>Comamonadaceae</taxon>
        <taxon>Simplicispira</taxon>
    </lineage>
</organism>
<evidence type="ECO:0000256" key="9">
    <source>
        <dbReference type="RuleBase" id="RU361167"/>
    </source>
</evidence>
<evidence type="ECO:0000313" key="12">
    <source>
        <dbReference type="EMBL" id="TCP14982.1"/>
    </source>
</evidence>
<dbReference type="InterPro" id="IPR008928">
    <property type="entry name" value="6-hairpin_glycosidase_sf"/>
</dbReference>
<dbReference type="InterPro" id="IPR012341">
    <property type="entry name" value="6hp_glycosidase-like_sf"/>
</dbReference>
<feature type="signal peptide" evidence="11">
    <location>
        <begin position="1"/>
        <end position="26"/>
    </location>
</feature>
<feature type="chain" id="PRO_5020843833" description="Glucanase" evidence="11">
    <location>
        <begin position="27"/>
        <end position="403"/>
    </location>
</feature>
<dbReference type="InterPro" id="IPR002037">
    <property type="entry name" value="Glyco_hydro_8"/>
</dbReference>
<evidence type="ECO:0000313" key="13">
    <source>
        <dbReference type="Proteomes" id="UP000295182"/>
    </source>
</evidence>
<comment type="similarity">
    <text evidence="2 9">Belongs to the glycosyl hydrolase 8 (cellulase D) family.</text>
</comment>
<dbReference type="PRINTS" id="PR00735">
    <property type="entry name" value="GLHYDRLASE8"/>
</dbReference>
<evidence type="ECO:0000256" key="11">
    <source>
        <dbReference type="SAM" id="SignalP"/>
    </source>
</evidence>
<evidence type="ECO:0000256" key="10">
    <source>
        <dbReference type="SAM" id="MobiDB-lite"/>
    </source>
</evidence>
<keyword evidence="13" id="KW-1185">Reference proteome</keyword>
<keyword evidence="3 11" id="KW-0732">Signal</keyword>
<keyword evidence="4 9" id="KW-0378">Hydrolase</keyword>
<evidence type="ECO:0000256" key="2">
    <source>
        <dbReference type="ARBA" id="ARBA00009209"/>
    </source>
</evidence>
<dbReference type="RefSeq" id="WP_241524981.1">
    <property type="nucleotide sequence ID" value="NZ_QXNC01000026.1"/>
</dbReference>
<evidence type="ECO:0000256" key="8">
    <source>
        <dbReference type="PROSITE-ProRule" id="PRU10058"/>
    </source>
</evidence>
<keyword evidence="6 9" id="KW-0326">Glycosidase</keyword>
<feature type="active site" description="Nucleophile" evidence="8">
    <location>
        <position position="149"/>
    </location>
</feature>
<accession>A0A4R2N3U6</accession>
<keyword evidence="7 9" id="KW-0624">Polysaccharide degradation</keyword>
<evidence type="ECO:0000256" key="6">
    <source>
        <dbReference type="ARBA" id="ARBA00023295"/>
    </source>
</evidence>
<name>A0A4R2N3U6_9BURK</name>
<dbReference type="GO" id="GO:0008810">
    <property type="term" value="F:cellulase activity"/>
    <property type="evidence" value="ECO:0007669"/>
    <property type="project" value="UniProtKB-EC"/>
</dbReference>
<dbReference type="EC" id="3.2.1.-" evidence="9"/>
<keyword evidence="5" id="KW-0136">Cellulose degradation</keyword>
<evidence type="ECO:0000256" key="1">
    <source>
        <dbReference type="ARBA" id="ARBA00000966"/>
    </source>
</evidence>
<dbReference type="Pfam" id="PF01270">
    <property type="entry name" value="Glyco_hydro_8"/>
    <property type="match status" value="1"/>
</dbReference>
<evidence type="ECO:0000256" key="4">
    <source>
        <dbReference type="ARBA" id="ARBA00022801"/>
    </source>
</evidence>